<dbReference type="Proteomes" id="UP001652624">
    <property type="component" value="Chromosome 15"/>
</dbReference>
<accession>A0ABM3W0H1</accession>
<sequence length="120" mass="11482">MTLPPRVTLLNERPLECPGGAPVYKSGGRPGPSHHQVPPAHRPADSPDPCQRLPAWPGTAAVAARAAAAAPGAATAAGAAAGGGGGAAGGAGGERAAATGTAGTDRMLPTGRLPEDPQSA</sequence>
<keyword evidence="2" id="KW-1185">Reference proteome</keyword>
<evidence type="ECO:0000256" key="1">
    <source>
        <dbReference type="SAM" id="MobiDB-lite"/>
    </source>
</evidence>
<evidence type="ECO:0000313" key="3">
    <source>
        <dbReference type="RefSeq" id="XP_060030068.1"/>
    </source>
</evidence>
<gene>
    <name evidence="3" type="primary">LOC132533192</name>
</gene>
<feature type="region of interest" description="Disordered" evidence="1">
    <location>
        <begin position="1"/>
        <end position="55"/>
    </location>
</feature>
<feature type="compositionally biased region" description="Low complexity" evidence="1">
    <location>
        <begin position="68"/>
        <end position="79"/>
    </location>
</feature>
<protein>
    <submittedName>
        <fullName evidence="3">Transcription factor Maf-like</fullName>
    </submittedName>
</protein>
<organism evidence="2 3">
    <name type="scientific">Erinaceus europaeus</name>
    <name type="common">Western European hedgehog</name>
    <dbReference type="NCBI Taxonomy" id="9365"/>
    <lineage>
        <taxon>Eukaryota</taxon>
        <taxon>Metazoa</taxon>
        <taxon>Chordata</taxon>
        <taxon>Craniata</taxon>
        <taxon>Vertebrata</taxon>
        <taxon>Euteleostomi</taxon>
        <taxon>Mammalia</taxon>
        <taxon>Eutheria</taxon>
        <taxon>Laurasiatheria</taxon>
        <taxon>Eulipotyphla</taxon>
        <taxon>Erinaceidae</taxon>
        <taxon>Erinaceinae</taxon>
        <taxon>Erinaceus</taxon>
    </lineage>
</organism>
<reference evidence="3" key="1">
    <citation type="submission" date="2025-08" db="UniProtKB">
        <authorList>
            <consortium name="RefSeq"/>
        </authorList>
    </citation>
    <scope>IDENTIFICATION</scope>
</reference>
<feature type="compositionally biased region" description="Gly residues" evidence="1">
    <location>
        <begin position="80"/>
        <end position="93"/>
    </location>
</feature>
<name>A0ABM3W0H1_ERIEU</name>
<feature type="compositionally biased region" description="Low complexity" evidence="1">
    <location>
        <begin position="94"/>
        <end position="104"/>
    </location>
</feature>
<dbReference type="GeneID" id="132533192"/>
<proteinExistence type="predicted"/>
<evidence type="ECO:0000313" key="2">
    <source>
        <dbReference type="Proteomes" id="UP001652624"/>
    </source>
</evidence>
<feature type="region of interest" description="Disordered" evidence="1">
    <location>
        <begin position="68"/>
        <end position="120"/>
    </location>
</feature>
<dbReference type="RefSeq" id="XP_060030068.1">
    <property type="nucleotide sequence ID" value="XM_060174085.1"/>
</dbReference>